<gene>
    <name evidence="1" type="ORF">B296_00007029</name>
</gene>
<evidence type="ECO:0000313" key="2">
    <source>
        <dbReference type="Proteomes" id="UP000287651"/>
    </source>
</evidence>
<organism evidence="1 2">
    <name type="scientific">Ensete ventricosum</name>
    <name type="common">Abyssinian banana</name>
    <name type="synonym">Musa ensete</name>
    <dbReference type="NCBI Taxonomy" id="4639"/>
    <lineage>
        <taxon>Eukaryota</taxon>
        <taxon>Viridiplantae</taxon>
        <taxon>Streptophyta</taxon>
        <taxon>Embryophyta</taxon>
        <taxon>Tracheophyta</taxon>
        <taxon>Spermatophyta</taxon>
        <taxon>Magnoliopsida</taxon>
        <taxon>Liliopsida</taxon>
        <taxon>Zingiberales</taxon>
        <taxon>Musaceae</taxon>
        <taxon>Ensete</taxon>
    </lineage>
</organism>
<sequence length="261" mass="28318">MEMILPSLVASSGLCYDRVGGLEEPLVSDLEENLYPSRVEWNAESLRVVGKAQHIRESNMTSSSEGTCIMSQEWLIGCVAEAFEFSDITSGLPVVGVLTYYRSRGVSTVWSLSSVQARPCQLGTWVSDWSQFSISGAYTLGGLLRELLESVSTEMDLHEGLVMIRVPDVTPKTFKGDPPLALPGGGFILTGRRVVPTLGLTSIVTSGVAALYGELTDTEAWCATWHLWRATIVRLAHRPIGSTSDADVAVVLAQIRLPLEC</sequence>
<accession>A0A427A820</accession>
<dbReference type="EMBL" id="AMZH03003428">
    <property type="protein sequence ID" value="RRT72360.1"/>
    <property type="molecule type" value="Genomic_DNA"/>
</dbReference>
<proteinExistence type="predicted"/>
<comment type="caution">
    <text evidence="1">The sequence shown here is derived from an EMBL/GenBank/DDBJ whole genome shotgun (WGS) entry which is preliminary data.</text>
</comment>
<dbReference type="Proteomes" id="UP000287651">
    <property type="component" value="Unassembled WGS sequence"/>
</dbReference>
<protein>
    <submittedName>
        <fullName evidence="1">Uncharacterized protein</fullName>
    </submittedName>
</protein>
<reference evidence="1 2" key="1">
    <citation type="journal article" date="2014" name="Agronomy (Basel)">
        <title>A Draft Genome Sequence for Ensete ventricosum, the Drought-Tolerant Tree Against Hunger.</title>
        <authorList>
            <person name="Harrison J."/>
            <person name="Moore K.A."/>
            <person name="Paszkiewicz K."/>
            <person name="Jones T."/>
            <person name="Grant M."/>
            <person name="Ambacheew D."/>
            <person name="Muzemil S."/>
            <person name="Studholme D.J."/>
        </authorList>
    </citation>
    <scope>NUCLEOTIDE SEQUENCE [LARGE SCALE GENOMIC DNA]</scope>
</reference>
<evidence type="ECO:0000313" key="1">
    <source>
        <dbReference type="EMBL" id="RRT72360.1"/>
    </source>
</evidence>
<name>A0A427A820_ENSVE</name>
<dbReference type="AlphaFoldDB" id="A0A427A820"/>